<name>A0A0F7L552_9VIRU</name>
<reference evidence="1" key="2">
    <citation type="submission" date="2015-03" db="EMBL/GenBank/DDBJ databases">
        <authorList>
            <person name="Chow C.-E.T."/>
            <person name="Winget D.M."/>
            <person name="White R.A.III."/>
            <person name="Hallam S.J."/>
            <person name="Suttle C.A."/>
        </authorList>
    </citation>
    <scope>NUCLEOTIDE SEQUENCE</scope>
    <source>
        <strain evidence="1">Anoxic3_4</strain>
    </source>
</reference>
<reference evidence="1" key="1">
    <citation type="journal article" date="2015" name="Front. Microbiol.">
        <title>Combining genomic sequencing methods to explore viral diversity and reveal potential virus-host interactions.</title>
        <authorList>
            <person name="Chow C.E."/>
            <person name="Winget D.M."/>
            <person name="White R.A.III."/>
            <person name="Hallam S.J."/>
            <person name="Suttle C.A."/>
        </authorList>
    </citation>
    <scope>NUCLEOTIDE SEQUENCE</scope>
    <source>
        <strain evidence="1">Anoxic3_4</strain>
    </source>
</reference>
<accession>A0A0F7L552</accession>
<protein>
    <submittedName>
        <fullName evidence="1">Uncharacterized protein</fullName>
    </submittedName>
</protein>
<proteinExistence type="predicted"/>
<dbReference type="EMBL" id="KR029579">
    <property type="protein sequence ID" value="AKH46126.1"/>
    <property type="molecule type" value="Genomic_DNA"/>
</dbReference>
<evidence type="ECO:0000313" key="1">
    <source>
        <dbReference type="EMBL" id="AKH46126.1"/>
    </source>
</evidence>
<organism evidence="1">
    <name type="scientific">uncultured marine virus</name>
    <dbReference type="NCBI Taxonomy" id="186617"/>
    <lineage>
        <taxon>Viruses</taxon>
        <taxon>environmental samples</taxon>
    </lineage>
</organism>
<sequence>MLLLARVVLRFSFFLVPRLVEIYPSRDQTGFRSCAACQTILRALRRTPSVLKALLSVFVTAFLLIS</sequence>